<protein>
    <submittedName>
        <fullName evidence="2">Uncharacterized protein</fullName>
    </submittedName>
</protein>
<proteinExistence type="predicted"/>
<dbReference type="EMBL" id="OX597827">
    <property type="protein sequence ID" value="CAI9733177.1"/>
    <property type="molecule type" value="Genomic_DNA"/>
</dbReference>
<dbReference type="Proteomes" id="UP001162480">
    <property type="component" value="Chromosome 14"/>
</dbReference>
<sequence>MAKLFGLVVTGFIFVLLLNGSMASDGKVAHKLKLLFQTYYQNFELLRLLGNSFNQHSWKGFSAKFHEYSSQSYDLGLYTLDLSNKHGFVFDFQEVALSNYIQQVLKTDNNKRPRNICKNSIPKPDPTADKCMKPPIICTKTMDLKGAEKHMCHTYIKAIKTAMLKFYKCKEPIKPYRALEFLQLSNVKMIHRIITHIINKDDKHITYIMKKVFLNHLHHQVKELTDMTTRLASNDPFIEFLMDKSLRCSQPKYQEFYTV</sequence>
<keyword evidence="3" id="KW-1185">Reference proteome</keyword>
<evidence type="ECO:0000313" key="3">
    <source>
        <dbReference type="Proteomes" id="UP001162480"/>
    </source>
</evidence>
<organism evidence="2 3">
    <name type="scientific">Octopus vulgaris</name>
    <name type="common">Common octopus</name>
    <dbReference type="NCBI Taxonomy" id="6645"/>
    <lineage>
        <taxon>Eukaryota</taxon>
        <taxon>Metazoa</taxon>
        <taxon>Spiralia</taxon>
        <taxon>Lophotrochozoa</taxon>
        <taxon>Mollusca</taxon>
        <taxon>Cephalopoda</taxon>
        <taxon>Coleoidea</taxon>
        <taxon>Octopodiformes</taxon>
        <taxon>Octopoda</taxon>
        <taxon>Incirrata</taxon>
        <taxon>Octopodidae</taxon>
        <taxon>Octopus</taxon>
    </lineage>
</organism>
<evidence type="ECO:0000256" key="1">
    <source>
        <dbReference type="SAM" id="SignalP"/>
    </source>
</evidence>
<feature type="chain" id="PRO_5041452481" evidence="1">
    <location>
        <begin position="24"/>
        <end position="259"/>
    </location>
</feature>
<gene>
    <name evidence="2" type="ORF">OCTVUL_1B005102</name>
</gene>
<accession>A0AA36FD40</accession>
<name>A0AA36FD40_OCTVU</name>
<keyword evidence="1" id="KW-0732">Signal</keyword>
<feature type="signal peptide" evidence="1">
    <location>
        <begin position="1"/>
        <end position="23"/>
    </location>
</feature>
<evidence type="ECO:0000313" key="2">
    <source>
        <dbReference type="EMBL" id="CAI9733177.1"/>
    </source>
</evidence>
<dbReference type="AlphaFoldDB" id="A0AA36FD40"/>
<reference evidence="2" key="1">
    <citation type="submission" date="2023-08" db="EMBL/GenBank/DDBJ databases">
        <authorList>
            <person name="Alioto T."/>
            <person name="Alioto T."/>
            <person name="Gomez Garrido J."/>
        </authorList>
    </citation>
    <scope>NUCLEOTIDE SEQUENCE</scope>
</reference>